<sequence>MKKLILLVNLVITIVLSGCSVIPMKNSISFQINDHLKGQDVVYKNNWPECGNLSGTPDAIKKQKYITTYSRCKVSPEGYVPEQIIIEYAPWLTMEQVQKTLGEYPQKALSDIVLGFATEKEKNELEMWNRKQQELIEKIPATAWKRIILTPLQEVEKYKYQVPEGKGNRSRGKEIHYLISLNPDGSYDIKTKLYWVSKYQKFWN</sequence>
<accession>A0A4V2LQ07</accession>
<dbReference type="OrthoDB" id="9896741at2"/>
<reference evidence="1 2" key="1">
    <citation type="submission" date="2019-02" db="EMBL/GenBank/DDBJ databases">
        <title>High diversity of culturable Acinetobacter species in natural soil and water ecosystems.</title>
        <authorList>
            <person name="Radolfova-Krizova L."/>
            <person name="Nemec A."/>
        </authorList>
    </citation>
    <scope>NUCLEOTIDE SEQUENCE [LARGE SCALE GENOMIC DNA]</scope>
    <source>
        <strain evidence="1 2">ANC 4281</strain>
    </source>
</reference>
<proteinExistence type="predicted"/>
<dbReference type="RefSeq" id="WP_131270656.1">
    <property type="nucleotide sequence ID" value="NZ_SJOA01000003.1"/>
</dbReference>
<comment type="caution">
    <text evidence="1">The sequence shown here is derived from an EMBL/GenBank/DDBJ whole genome shotgun (WGS) entry which is preliminary data.</text>
</comment>
<dbReference type="AlphaFoldDB" id="A0A4V2LQ07"/>
<dbReference type="PROSITE" id="PS51257">
    <property type="entry name" value="PROKAR_LIPOPROTEIN"/>
    <property type="match status" value="1"/>
</dbReference>
<dbReference type="Proteomes" id="UP000291380">
    <property type="component" value="Unassembled WGS sequence"/>
</dbReference>
<dbReference type="EMBL" id="SJOA01000003">
    <property type="protein sequence ID" value="TCB60987.1"/>
    <property type="molecule type" value="Genomic_DNA"/>
</dbReference>
<evidence type="ECO:0000313" key="1">
    <source>
        <dbReference type="EMBL" id="TCB60987.1"/>
    </source>
</evidence>
<name>A0A4V2LQ07_9GAMM</name>
<protein>
    <submittedName>
        <fullName evidence="1">Uncharacterized protein</fullName>
    </submittedName>
</protein>
<gene>
    <name evidence="1" type="ORF">E0H85_03825</name>
</gene>
<organism evidence="1 2">
    <name type="scientific">Acinetobacter terrae</name>
    <dbReference type="NCBI Taxonomy" id="2731247"/>
    <lineage>
        <taxon>Bacteria</taxon>
        <taxon>Pseudomonadati</taxon>
        <taxon>Pseudomonadota</taxon>
        <taxon>Gammaproteobacteria</taxon>
        <taxon>Moraxellales</taxon>
        <taxon>Moraxellaceae</taxon>
        <taxon>Acinetobacter</taxon>
        <taxon>Acinetobacter Taxon 24</taxon>
    </lineage>
</organism>
<evidence type="ECO:0000313" key="2">
    <source>
        <dbReference type="Proteomes" id="UP000291380"/>
    </source>
</evidence>